<dbReference type="Proteomes" id="UP000219467">
    <property type="component" value="Unassembled WGS sequence"/>
</dbReference>
<evidence type="ECO:0000256" key="1">
    <source>
        <dbReference type="SAM" id="Phobius"/>
    </source>
</evidence>
<evidence type="ECO:0000313" key="2">
    <source>
        <dbReference type="EMBL" id="SNX68802.1"/>
    </source>
</evidence>
<keyword evidence="1" id="KW-0812">Transmembrane</keyword>
<gene>
    <name evidence="2" type="ORF">SAMN05878503_102288</name>
</gene>
<keyword evidence="1" id="KW-1133">Transmembrane helix</keyword>
<feature type="transmembrane region" description="Helical" evidence="1">
    <location>
        <begin position="38"/>
        <end position="57"/>
    </location>
</feature>
<keyword evidence="3" id="KW-1185">Reference proteome</keyword>
<accession>A0A285CMM7</accession>
<dbReference type="EMBL" id="OAOQ01000002">
    <property type="protein sequence ID" value="SNX68802.1"/>
    <property type="molecule type" value="Genomic_DNA"/>
</dbReference>
<proteinExistence type="predicted"/>
<dbReference type="AlphaFoldDB" id="A0A285CMM7"/>
<dbReference type="OrthoDB" id="269771at2"/>
<organism evidence="2 3">
    <name type="scientific">Cereibacter ovatus</name>
    <dbReference type="NCBI Taxonomy" id="439529"/>
    <lineage>
        <taxon>Bacteria</taxon>
        <taxon>Pseudomonadati</taxon>
        <taxon>Pseudomonadota</taxon>
        <taxon>Alphaproteobacteria</taxon>
        <taxon>Rhodobacterales</taxon>
        <taxon>Paracoccaceae</taxon>
        <taxon>Cereibacter</taxon>
    </lineage>
</organism>
<protein>
    <submittedName>
        <fullName evidence="2">Uncharacterized protein</fullName>
    </submittedName>
</protein>
<reference evidence="3" key="1">
    <citation type="submission" date="2017-08" db="EMBL/GenBank/DDBJ databases">
        <authorList>
            <person name="Varghese N."/>
            <person name="Submissions S."/>
        </authorList>
    </citation>
    <scope>NUCLEOTIDE SEQUENCE [LARGE SCALE GENOMIC DNA]</scope>
    <source>
        <strain evidence="3">JA234</strain>
    </source>
</reference>
<keyword evidence="1" id="KW-0472">Membrane</keyword>
<feature type="transmembrane region" description="Helical" evidence="1">
    <location>
        <begin position="62"/>
        <end position="80"/>
    </location>
</feature>
<name>A0A285CMM7_9RHOB</name>
<feature type="transmembrane region" description="Helical" evidence="1">
    <location>
        <begin position="110"/>
        <end position="131"/>
    </location>
</feature>
<evidence type="ECO:0000313" key="3">
    <source>
        <dbReference type="Proteomes" id="UP000219467"/>
    </source>
</evidence>
<dbReference type="RefSeq" id="WP_097029311.1">
    <property type="nucleotide sequence ID" value="NZ_OAOQ01000002.1"/>
</dbReference>
<sequence>MKTPSPSVVLATSATLTLVMLGWNLVFLESLDRFFKEGAGVEMVTVILLGLAILFWFWTRGLGAGLAAWHIPLLLALFAMRELDFDKRFTEQGVLKLRYYTGPGPFSEKIVGILVIGVILAVVWALLRRNLRDWLARLARRETGAWLVAAAILVVGVAKSIDGLDRKLAPLGIDVPAIVAQRSGRIEELLELAFVLLLIQAIACARRRA</sequence>